<protein>
    <submittedName>
        <fullName evidence="1">Uncharacterized protein</fullName>
    </submittedName>
</protein>
<reference evidence="1" key="1">
    <citation type="journal article" date="2011" name="PLoS ONE">
        <title>Genome of a low-salinity ammonia-oxidizing archaeon determined by single-cell and metagenomic analysis.</title>
        <authorList>
            <person name="Blainey P.C."/>
            <person name="Mosier A.C."/>
            <person name="Potanina A."/>
            <person name="Francis C.A."/>
            <person name="Quake S.R."/>
        </authorList>
    </citation>
    <scope>NUCLEOTIDE SEQUENCE [LARGE SCALE GENOMIC DNA]</scope>
    <source>
        <strain evidence="1">SFB1</strain>
    </source>
</reference>
<gene>
    <name evidence="1" type="ORF">Nlim_1631</name>
</gene>
<organism evidence="1">
    <name type="scientific">Candidatus Nitrosarchaeum limnium SFB1</name>
    <dbReference type="NCBI Taxonomy" id="886738"/>
    <lineage>
        <taxon>Archaea</taxon>
        <taxon>Nitrososphaerota</taxon>
        <taxon>Nitrososphaeria</taxon>
        <taxon>Nitrosopumilales</taxon>
        <taxon>Nitrosopumilaceae</taxon>
        <taxon>Nitrosarchaeum</taxon>
    </lineage>
</organism>
<comment type="caution">
    <text evidence="1">The sequence shown here is derived from an EMBL/GenBank/DDBJ whole genome shotgun (WGS) entry which is preliminary data.</text>
</comment>
<evidence type="ECO:0000313" key="1">
    <source>
        <dbReference type="EMBL" id="EGG41473.1"/>
    </source>
</evidence>
<dbReference type="EMBL" id="AEGP01000062">
    <property type="protein sequence ID" value="EGG41473.1"/>
    <property type="molecule type" value="Genomic_DNA"/>
</dbReference>
<dbReference type="AlphaFoldDB" id="F3KM84"/>
<dbReference type="Proteomes" id="UP000004348">
    <property type="component" value="Chromosome"/>
</dbReference>
<proteinExistence type="predicted"/>
<accession>F3KM84</accession>
<sequence>MKCFFSQPICCVNKSSWTIFALNHIVRYGTVLLVFW</sequence>
<dbReference type="HOGENOM" id="CLU_3353810_0_0_2"/>
<dbReference type="STRING" id="886738.Nlim_1631"/>
<name>F3KM84_9ARCH</name>